<dbReference type="RefSeq" id="WP_012158267.1">
    <property type="nucleotide sequence ID" value="NC_009922.1"/>
</dbReference>
<comment type="similarity">
    <text evidence="1 8">Belongs to the FAD-dependent oxidoreductase 2 family. FRD/SDH subfamily.</text>
</comment>
<dbReference type="SUPFAM" id="SSF56425">
    <property type="entry name" value="Succinate dehydrogenase/fumarate reductase flavoprotein, catalytic domain"/>
    <property type="match status" value="1"/>
</dbReference>
<evidence type="ECO:0000256" key="5">
    <source>
        <dbReference type="ARBA" id="ARBA00022827"/>
    </source>
</evidence>
<dbReference type="FunFam" id="3.90.700.10:FF:000007">
    <property type="entry name" value="NADH-dependent fumarate reductase"/>
    <property type="match status" value="1"/>
</dbReference>
<dbReference type="SMART" id="SM00900">
    <property type="entry name" value="FMN_bind"/>
    <property type="match status" value="1"/>
</dbReference>
<dbReference type="Pfam" id="PF00890">
    <property type="entry name" value="FAD_binding_2"/>
    <property type="match status" value="1"/>
</dbReference>
<dbReference type="GO" id="GO:0010181">
    <property type="term" value="F:FMN binding"/>
    <property type="evidence" value="ECO:0007669"/>
    <property type="project" value="InterPro"/>
</dbReference>
<dbReference type="InterPro" id="IPR010960">
    <property type="entry name" value="Flavocytochrome_c"/>
</dbReference>
<dbReference type="KEGG" id="aoe:Clos_0390"/>
<feature type="domain" description="FMN-binding" evidence="9">
    <location>
        <begin position="51"/>
        <end position="124"/>
    </location>
</feature>
<evidence type="ECO:0000256" key="7">
    <source>
        <dbReference type="ARBA" id="ARBA00049922"/>
    </source>
</evidence>
<evidence type="ECO:0000313" key="11">
    <source>
        <dbReference type="Proteomes" id="UP000000269"/>
    </source>
</evidence>
<evidence type="ECO:0000313" key="10">
    <source>
        <dbReference type="EMBL" id="ABW17952.1"/>
    </source>
</evidence>
<comment type="cofactor">
    <cofactor evidence="8">
        <name>FAD</name>
        <dbReference type="ChEBI" id="CHEBI:57692"/>
    </cofactor>
    <text evidence="8">Binds 1 FAD per subunit.</text>
</comment>
<dbReference type="PRINTS" id="PR00368">
    <property type="entry name" value="FADPNR"/>
</dbReference>
<dbReference type="SUPFAM" id="SSF51905">
    <property type="entry name" value="FAD/NAD(P)-binding domain"/>
    <property type="match status" value="1"/>
</dbReference>
<dbReference type="AlphaFoldDB" id="A8MLN5"/>
<dbReference type="EC" id="1.3.99.33" evidence="2 8"/>
<dbReference type="STRING" id="350688.Clos_0390"/>
<evidence type="ECO:0000256" key="3">
    <source>
        <dbReference type="ARBA" id="ARBA00015872"/>
    </source>
</evidence>
<evidence type="ECO:0000259" key="9">
    <source>
        <dbReference type="SMART" id="SM00900"/>
    </source>
</evidence>
<dbReference type="Gene3D" id="3.90.1010.20">
    <property type="match status" value="1"/>
</dbReference>
<dbReference type="GO" id="GO:0033765">
    <property type="term" value="F:steroid dehydrogenase activity, acting on the CH-CH group of donors"/>
    <property type="evidence" value="ECO:0007669"/>
    <property type="project" value="UniProtKB-ARBA"/>
</dbReference>
<sequence>MKRMKRSLAVLLTLVLILSLAACQKSNNNENNKPEQGKDLITGTFEGEGRGKGGVVKLEVSLENSEIKDIKVLEQKESAYTKPVIADLKNQIIDTNSTNVDIISGATLTSHAIINAVKDAINKSGATLVAKEGTNLAEKAEDVSTDIVIVGTGGAGLSAAIEASNQGAKVIVVEKNAFMGGNTNYATGGMNAANTKYQREKGIEDSPELYYKDTMEGGHKKNDPSLLKVLTEKSADTIYWLEELGANLSQVGRSGGQSVDRIHKGPEGMPVGTHLMDVFDQQVEKMNIDVRLNTKAIEILSEGNKATGIKVQNRDGNTYNINAKAVILATGGFGANPELVTKYKPELEGFGTTNQPGATGDALAMVEKLDVALTDIKEIQTHPTVVPKINEMITEGVRGDGAILVNREGKRFINELETRDTVSKAILSQEGKTAFLIFDQQVVDTASAIKKYKDAGLLTEADSLKELGEKLKINATELENTVNTYNAYYKDQNDKEFGRRTLTVELTKPSFYGVEISPAIHHTMGGLKINTKTEVINNSGEVIEGLYAAGEVTGGVHGGNRIGGNAVTDITVFGKIAGENAASFVKE</sequence>
<reference evidence="11" key="1">
    <citation type="submission" date="2007-10" db="EMBL/GenBank/DDBJ databases">
        <title>Complete genome of Alkaliphilus oremlandii OhILAs.</title>
        <authorList>
            <person name="Copeland A."/>
            <person name="Lucas S."/>
            <person name="Lapidus A."/>
            <person name="Barry K."/>
            <person name="Detter J.C."/>
            <person name="Glavina del Rio T."/>
            <person name="Hammon N."/>
            <person name="Israni S."/>
            <person name="Dalin E."/>
            <person name="Tice H."/>
            <person name="Pitluck S."/>
            <person name="Chain P."/>
            <person name="Malfatti S."/>
            <person name="Shin M."/>
            <person name="Vergez L."/>
            <person name="Schmutz J."/>
            <person name="Larimer F."/>
            <person name="Land M."/>
            <person name="Hauser L."/>
            <person name="Kyrpides N."/>
            <person name="Mikhailova N."/>
            <person name="Stolz J.F."/>
            <person name="Dawson A."/>
            <person name="Fisher E."/>
            <person name="Crable B."/>
            <person name="Perera E."/>
            <person name="Lisak J."/>
            <person name="Ranganathan M."/>
            <person name="Basu P."/>
            <person name="Richardson P."/>
        </authorList>
    </citation>
    <scope>NUCLEOTIDE SEQUENCE [LARGE SCALE GENOMIC DNA]</scope>
    <source>
        <strain evidence="11">OhILAs</strain>
    </source>
</reference>
<dbReference type="InterPro" id="IPR003953">
    <property type="entry name" value="FAD-dep_OxRdtase_2_FAD-bd"/>
</dbReference>
<dbReference type="HOGENOM" id="CLU_011398_4_0_9"/>
<keyword evidence="4 8" id="KW-0285">Flavoprotein</keyword>
<dbReference type="OrthoDB" id="9806724at2"/>
<evidence type="ECO:0000256" key="2">
    <source>
        <dbReference type="ARBA" id="ARBA00013137"/>
    </source>
</evidence>
<dbReference type="Gene3D" id="3.90.700.10">
    <property type="entry name" value="Succinate dehydrogenase/fumarate reductase flavoprotein, catalytic domain"/>
    <property type="match status" value="1"/>
</dbReference>
<evidence type="ECO:0000256" key="1">
    <source>
        <dbReference type="ARBA" id="ARBA00008040"/>
    </source>
</evidence>
<name>A8MLN5_ALKOO</name>
<keyword evidence="8" id="KW-0732">Signal</keyword>
<feature type="chain" id="PRO_5039764316" description="Urocanate reductase" evidence="8">
    <location>
        <begin position="22"/>
        <end position="587"/>
    </location>
</feature>
<dbReference type="Pfam" id="PF04205">
    <property type="entry name" value="FMN_bind"/>
    <property type="match status" value="1"/>
</dbReference>
<keyword evidence="5 8" id="KW-0274">FAD</keyword>
<dbReference type="PANTHER" id="PTHR43400">
    <property type="entry name" value="FUMARATE REDUCTASE"/>
    <property type="match status" value="1"/>
</dbReference>
<dbReference type="InterPro" id="IPR027477">
    <property type="entry name" value="Succ_DH/fumarate_Rdtase_cat_sf"/>
</dbReference>
<organism evidence="10 11">
    <name type="scientific">Alkaliphilus oremlandii (strain OhILAs)</name>
    <name type="common">Clostridium oremlandii (strain OhILAs)</name>
    <dbReference type="NCBI Taxonomy" id="350688"/>
    <lineage>
        <taxon>Bacteria</taxon>
        <taxon>Bacillati</taxon>
        <taxon>Bacillota</taxon>
        <taxon>Clostridia</taxon>
        <taxon>Peptostreptococcales</taxon>
        <taxon>Natronincolaceae</taxon>
        <taxon>Alkaliphilus</taxon>
    </lineage>
</organism>
<dbReference type="eggNOG" id="COG1053">
    <property type="taxonomic scope" value="Bacteria"/>
</dbReference>
<dbReference type="InterPro" id="IPR036188">
    <property type="entry name" value="FAD/NAD-bd_sf"/>
</dbReference>
<dbReference type="EMBL" id="CP000853">
    <property type="protein sequence ID" value="ABW17952.1"/>
    <property type="molecule type" value="Genomic_DNA"/>
</dbReference>
<dbReference type="Proteomes" id="UP000000269">
    <property type="component" value="Chromosome"/>
</dbReference>
<dbReference type="GO" id="GO:0016020">
    <property type="term" value="C:membrane"/>
    <property type="evidence" value="ECO:0007669"/>
    <property type="project" value="InterPro"/>
</dbReference>
<dbReference type="NCBIfam" id="TIGR01813">
    <property type="entry name" value="flavo_cyto_c"/>
    <property type="match status" value="1"/>
</dbReference>
<proteinExistence type="inferred from homology"/>
<dbReference type="Gene3D" id="3.50.50.60">
    <property type="entry name" value="FAD/NAD(P)-binding domain"/>
    <property type="match status" value="1"/>
</dbReference>
<evidence type="ECO:0000256" key="4">
    <source>
        <dbReference type="ARBA" id="ARBA00022630"/>
    </source>
</evidence>
<protein>
    <recommendedName>
        <fullName evidence="3 8">Urocanate reductase</fullName>
        <ecNumber evidence="2 8">1.3.99.33</ecNumber>
    </recommendedName>
</protein>
<gene>
    <name evidence="10" type="ordered locus">Clos_0390</name>
</gene>
<evidence type="ECO:0000256" key="8">
    <source>
        <dbReference type="RuleBase" id="RU366062"/>
    </source>
</evidence>
<dbReference type="PANTHER" id="PTHR43400:SF7">
    <property type="entry name" value="FAD-DEPENDENT OXIDOREDUCTASE 2 FAD BINDING DOMAIN-CONTAINING PROTEIN"/>
    <property type="match status" value="1"/>
</dbReference>
<feature type="signal peptide" evidence="8">
    <location>
        <begin position="1"/>
        <end position="21"/>
    </location>
</feature>
<comment type="cofactor">
    <cofactor evidence="8">
        <name>FMN</name>
        <dbReference type="ChEBI" id="CHEBI:58210"/>
    </cofactor>
    <text evidence="8">Binds 1 or 2 FMN covalently per subunit.</text>
</comment>
<evidence type="ECO:0000256" key="6">
    <source>
        <dbReference type="ARBA" id="ARBA00023002"/>
    </source>
</evidence>
<dbReference type="PROSITE" id="PS51257">
    <property type="entry name" value="PROKAR_LIPOPROTEIN"/>
    <property type="match status" value="1"/>
</dbReference>
<dbReference type="InterPro" id="IPR050315">
    <property type="entry name" value="FAD-oxidoreductase_2"/>
</dbReference>
<keyword evidence="11" id="KW-1185">Reference proteome</keyword>
<keyword evidence="6 8" id="KW-0560">Oxidoreductase</keyword>
<accession>A8MLN5</accession>
<comment type="catalytic activity">
    <reaction evidence="7 8">
        <text>dihydrourocanate + A = urocanate + AH2</text>
        <dbReference type="Rhea" id="RHEA:36059"/>
        <dbReference type="ChEBI" id="CHEBI:13193"/>
        <dbReference type="ChEBI" id="CHEBI:17499"/>
        <dbReference type="ChEBI" id="CHEBI:27247"/>
        <dbReference type="ChEBI" id="CHEBI:72991"/>
        <dbReference type="EC" id="1.3.99.33"/>
    </reaction>
</comment>
<dbReference type="InterPro" id="IPR007329">
    <property type="entry name" value="FMN-bd"/>
</dbReference>